<dbReference type="AlphaFoldDB" id="A0A1Y2K673"/>
<keyword evidence="1" id="KW-0812">Transmembrane</keyword>
<dbReference type="RefSeq" id="WP_085441447.1">
    <property type="nucleotide sequence ID" value="NZ_LVJN01000018.1"/>
</dbReference>
<organism evidence="2 3">
    <name type="scientific">Magnetofaba australis IT-1</name>
    <dbReference type="NCBI Taxonomy" id="1434232"/>
    <lineage>
        <taxon>Bacteria</taxon>
        <taxon>Pseudomonadati</taxon>
        <taxon>Pseudomonadota</taxon>
        <taxon>Magnetococcia</taxon>
        <taxon>Magnetococcales</taxon>
        <taxon>Magnetococcaceae</taxon>
        <taxon>Magnetofaba</taxon>
    </lineage>
</organism>
<evidence type="ECO:0000256" key="1">
    <source>
        <dbReference type="SAM" id="Phobius"/>
    </source>
</evidence>
<sequence length="186" mass="20708">MDLSSLSPWAPTPADNRFALIALALLAARIRRLTAVNRFLLAAVNLLGTALHELAHFLVGLLLNARPTGFSLWPKPALDGGTVLGSVSFRNLRFYNRFATAMAPTALIYLAWLFDQRFFQEVEQTIPNLLLYIAVMVLLLENAIPSTTDFRLAFANLGSLLFTALLALPFLFPSWFEPLWQAMPAF</sequence>
<accession>A0A1Y2K673</accession>
<keyword evidence="1" id="KW-1133">Transmembrane helix</keyword>
<name>A0A1Y2K673_9PROT</name>
<protein>
    <recommendedName>
        <fullName evidence="4">Peptidase M50</fullName>
    </recommendedName>
</protein>
<dbReference type="Proteomes" id="UP000194003">
    <property type="component" value="Unassembled WGS sequence"/>
</dbReference>
<dbReference type="EMBL" id="LVJN01000018">
    <property type="protein sequence ID" value="OSM04787.1"/>
    <property type="molecule type" value="Genomic_DNA"/>
</dbReference>
<evidence type="ECO:0000313" key="3">
    <source>
        <dbReference type="Proteomes" id="UP000194003"/>
    </source>
</evidence>
<evidence type="ECO:0000313" key="2">
    <source>
        <dbReference type="EMBL" id="OSM04787.1"/>
    </source>
</evidence>
<keyword evidence="1" id="KW-0472">Membrane</keyword>
<keyword evidence="3" id="KW-1185">Reference proteome</keyword>
<comment type="caution">
    <text evidence="2">The sequence shown here is derived from an EMBL/GenBank/DDBJ whole genome shotgun (WGS) entry which is preliminary data.</text>
</comment>
<proteinExistence type="predicted"/>
<dbReference type="OrthoDB" id="8774202at2"/>
<feature type="transmembrane region" description="Helical" evidence="1">
    <location>
        <begin position="126"/>
        <end position="144"/>
    </location>
</feature>
<feature type="transmembrane region" description="Helical" evidence="1">
    <location>
        <begin position="39"/>
        <end position="63"/>
    </location>
</feature>
<evidence type="ECO:0008006" key="4">
    <source>
        <dbReference type="Google" id="ProtNLM"/>
    </source>
</evidence>
<feature type="transmembrane region" description="Helical" evidence="1">
    <location>
        <begin position="150"/>
        <end position="172"/>
    </location>
</feature>
<gene>
    <name evidence="2" type="ORF">MAIT1_02877</name>
</gene>
<feature type="transmembrane region" description="Helical" evidence="1">
    <location>
        <begin position="94"/>
        <end position="114"/>
    </location>
</feature>
<reference evidence="2 3" key="1">
    <citation type="journal article" date="2016" name="BMC Genomics">
        <title>Combined genomic and structural analyses of a cultured magnetotactic bacterium reveals its niche adaptation to a dynamic environment.</title>
        <authorList>
            <person name="Araujo A.C."/>
            <person name="Morillo V."/>
            <person name="Cypriano J."/>
            <person name="Teixeira L.C."/>
            <person name="Leao P."/>
            <person name="Lyra S."/>
            <person name="Almeida L.G."/>
            <person name="Bazylinski D.A."/>
            <person name="Vasconcellos A.T."/>
            <person name="Abreu F."/>
            <person name="Lins U."/>
        </authorList>
    </citation>
    <scope>NUCLEOTIDE SEQUENCE [LARGE SCALE GENOMIC DNA]</scope>
    <source>
        <strain evidence="2 3">IT-1</strain>
    </source>
</reference>